<dbReference type="PANTHER" id="PTHR28259">
    <property type="entry name" value="FLUORIDE EXPORT PROTEIN 1-RELATED"/>
    <property type="match status" value="1"/>
</dbReference>
<evidence type="ECO:0000256" key="4">
    <source>
        <dbReference type="ARBA" id="ARBA00022692"/>
    </source>
</evidence>
<keyword evidence="3" id="KW-1003">Cell membrane</keyword>
<dbReference type="InterPro" id="IPR003691">
    <property type="entry name" value="FluC"/>
</dbReference>
<accession>A0A4P7ND42</accession>
<dbReference type="AlphaFoldDB" id="A0A4P7ND42"/>
<name>A0A4P7ND42_PYROR</name>
<keyword evidence="5" id="KW-1133">Transmembrane helix</keyword>
<keyword evidence="6" id="KW-0472">Membrane</keyword>
<evidence type="ECO:0000256" key="1">
    <source>
        <dbReference type="ARBA" id="ARBA00002598"/>
    </source>
</evidence>
<dbReference type="VEuPathDB" id="FungiDB:M_BR32_EuGene_00051351"/>
<gene>
    <name evidence="9" type="ORF">PoMZ_04598</name>
</gene>
<dbReference type="EMBL" id="CP034206">
    <property type="protein sequence ID" value="QBZ59636.1"/>
    <property type="molecule type" value="Genomic_DNA"/>
</dbReference>
<evidence type="ECO:0000256" key="5">
    <source>
        <dbReference type="ARBA" id="ARBA00022989"/>
    </source>
</evidence>
<comment type="similarity">
    <text evidence="7">Belongs to the fluoride channel Fluc/FEX (TC 1.A.43) family.</text>
</comment>
<evidence type="ECO:0000313" key="10">
    <source>
        <dbReference type="Proteomes" id="UP000294847"/>
    </source>
</evidence>
<organism evidence="9 10">
    <name type="scientific">Pyricularia oryzae</name>
    <name type="common">Rice blast fungus</name>
    <name type="synonym">Magnaporthe oryzae</name>
    <dbReference type="NCBI Taxonomy" id="318829"/>
    <lineage>
        <taxon>Eukaryota</taxon>
        <taxon>Fungi</taxon>
        <taxon>Dikarya</taxon>
        <taxon>Ascomycota</taxon>
        <taxon>Pezizomycotina</taxon>
        <taxon>Sordariomycetes</taxon>
        <taxon>Sordariomycetidae</taxon>
        <taxon>Magnaporthales</taxon>
        <taxon>Pyriculariaceae</taxon>
        <taxon>Pyricularia</taxon>
    </lineage>
</organism>
<keyword evidence="4" id="KW-0812">Transmembrane</keyword>
<evidence type="ECO:0000256" key="6">
    <source>
        <dbReference type="ARBA" id="ARBA00023136"/>
    </source>
</evidence>
<comment type="function">
    <text evidence="1">Fluoride channel required for the rapid expulsion of cytoplasmic fluoride.</text>
</comment>
<dbReference type="Proteomes" id="UP000294847">
    <property type="component" value="Chromosome 3"/>
</dbReference>
<evidence type="ECO:0000256" key="8">
    <source>
        <dbReference type="ARBA" id="ARBA00035585"/>
    </source>
</evidence>
<proteinExistence type="inferred from homology"/>
<comment type="catalytic activity">
    <reaction evidence="8">
        <text>fluoride(in) = fluoride(out)</text>
        <dbReference type="Rhea" id="RHEA:76159"/>
        <dbReference type="ChEBI" id="CHEBI:17051"/>
    </reaction>
    <physiologicalReaction direction="left-to-right" evidence="8">
        <dbReference type="Rhea" id="RHEA:76160"/>
    </physiologicalReaction>
</comment>
<evidence type="ECO:0000256" key="2">
    <source>
        <dbReference type="ARBA" id="ARBA00004651"/>
    </source>
</evidence>
<comment type="subcellular location">
    <subcellularLocation>
        <location evidence="2">Cell membrane</location>
        <topology evidence="2">Multi-pass membrane protein</topology>
    </subcellularLocation>
</comment>
<evidence type="ECO:0000256" key="7">
    <source>
        <dbReference type="ARBA" id="ARBA00035120"/>
    </source>
</evidence>
<evidence type="ECO:0000313" key="9">
    <source>
        <dbReference type="EMBL" id="QBZ59636.1"/>
    </source>
</evidence>
<evidence type="ECO:0000256" key="3">
    <source>
        <dbReference type="ARBA" id="ARBA00022475"/>
    </source>
</evidence>
<dbReference type="Pfam" id="PF02537">
    <property type="entry name" value="CRCB"/>
    <property type="match status" value="2"/>
</dbReference>
<dbReference type="GO" id="GO:0005886">
    <property type="term" value="C:plasma membrane"/>
    <property type="evidence" value="ECO:0007669"/>
    <property type="project" value="UniProtKB-SubCell"/>
</dbReference>
<dbReference type="PANTHER" id="PTHR28259:SF1">
    <property type="entry name" value="FLUORIDE EXPORT PROTEIN 1-RELATED"/>
    <property type="match status" value="1"/>
</dbReference>
<reference evidence="9 10" key="1">
    <citation type="journal article" date="2019" name="Mol. Biol. Evol.">
        <title>Blast fungal genomes show frequent chromosomal changes, gene gains and losses, and effector gene turnover.</title>
        <authorList>
            <person name="Gomez Luciano L.B."/>
            <person name="Jason Tsai I."/>
            <person name="Chuma I."/>
            <person name="Tosa Y."/>
            <person name="Chen Y.H."/>
            <person name="Li J.Y."/>
            <person name="Li M.Y."/>
            <person name="Jade Lu M.Y."/>
            <person name="Nakayashiki H."/>
            <person name="Li W.H."/>
        </authorList>
    </citation>
    <scope>NUCLEOTIDE SEQUENCE [LARGE SCALE GENOMIC DNA]</scope>
    <source>
        <strain evidence="9">MZ5-1-6</strain>
    </source>
</reference>
<protein>
    <submittedName>
        <fullName evidence="9">Uncharacterized protein</fullName>
    </submittedName>
</protein>
<sequence length="361" mass="38456">MSTSPQPPSRQGDKRPAVFSARTSTELYTISYLILFSLLGTLARLGLQALTTYPGSPVLFPSVWPNLGGSFVIGFLAEDRSLFRARRQEQEEQDHQKYKKTIPLYIGLATGFCGSFTSFSSFIRDAVLTLTNDLGPDPAISGPAPRNGGFSFMAFLAVIIVTVSLSLCALVAGAHFALALQPLLPSVMGSERLRKAMDLSVIILGWGCWIAACLVAGFAPSEVWRGQVLFALVFAPLGCLARFYLSLALNGKLTPSFPVGTFTVNVVGTVVLAVCWDIAHAGAGGIIGCQVLQGLEDGFCGCLTTVSTWVAELVGLAAKRRRDAYIYGATSVVAALAVGIAIMGGFRWSHDSLPELLCVIH</sequence>
<dbReference type="GO" id="GO:1903425">
    <property type="term" value="F:fluoride transmembrane transporter activity"/>
    <property type="evidence" value="ECO:0007669"/>
    <property type="project" value="TreeGrafter"/>
</dbReference>